<dbReference type="InterPro" id="IPR043502">
    <property type="entry name" value="DNA/RNA_pol_sf"/>
</dbReference>
<organism evidence="1 2">
    <name type="scientific">Paramuricea clavata</name>
    <name type="common">Red gorgonian</name>
    <name type="synonym">Violescent sea-whip</name>
    <dbReference type="NCBI Taxonomy" id="317549"/>
    <lineage>
        <taxon>Eukaryota</taxon>
        <taxon>Metazoa</taxon>
        <taxon>Cnidaria</taxon>
        <taxon>Anthozoa</taxon>
        <taxon>Octocorallia</taxon>
        <taxon>Malacalcyonacea</taxon>
        <taxon>Plexauridae</taxon>
        <taxon>Paramuricea</taxon>
    </lineage>
</organism>
<dbReference type="AlphaFoldDB" id="A0A7D9HQN0"/>
<dbReference type="InterPro" id="IPR026960">
    <property type="entry name" value="RVT-Znf"/>
</dbReference>
<dbReference type="PROSITE" id="PS50878">
    <property type="entry name" value="RT_POL"/>
    <property type="match status" value="1"/>
</dbReference>
<evidence type="ECO:0000313" key="1">
    <source>
        <dbReference type="EMBL" id="CAB3990442.1"/>
    </source>
</evidence>
<protein>
    <submittedName>
        <fullName evidence="1">Uncharacterized protein</fullName>
    </submittedName>
</protein>
<dbReference type="CDD" id="cd01650">
    <property type="entry name" value="RT_nLTR_like"/>
    <property type="match status" value="1"/>
</dbReference>
<accession>A0A7D9HQN0</accession>
<comment type="caution">
    <text evidence="1">The sequence shown here is derived from an EMBL/GenBank/DDBJ whole genome shotgun (WGS) entry which is preliminary data.</text>
</comment>
<gene>
    <name evidence="1" type="ORF">PACLA_8A017214</name>
</gene>
<sequence>MERNFWGYVKNVLNKEDAVFPSFSMTECAVYFTKTLAAVHPGKLFHIPSWIPRLSDPQVEFDLDPPSYQQVTAVIRKMKASGSPCPLDQISVICFKRCPYLRTYLTELIRAVWLSGSIPSEWKRACTILIHKKGNTSIPSNFRPITLESIPLKVFTSCLRNAMYSFLTANNFIEHNIQKGFTPNLSGTMEHTAQMANIINKARIKQRSLVITLLDLKNAFGEVHHNLIQSVLGYHHIPNHMNNLIKSLYTDFKTSVITSEFRTHFIPVGRGVLQGDCLSPLLFNMCFNTYIQHIKAEKYRQFGFSLQLLNPIHWFQFADDAAVITGQESENQHLLNRFSIWCQWSNMVVRVDKCSTFGIKKVLSKSAQYLPKLLINKDLIPTIKTGESFEYLGRHFDFNMTNEKHKSEVISLIDELMSEIDLKPLHPKNKILLYSRYVLSKLSWHFTVATISKTWVVENIDSSVNKYIRKWLEVPISGTLSNVFLTRNKFGLNILPASVKFIQCQTVLRNALKTSPNDSINELWKSTNNHTNIQYDSYNSTKEVLKTFHSQQENKLRNRLKCQGSFFENVSKFSLSQLNAIWSVSQSKLPKNIFNFTIRYINNTLPTRKNLSRWGISSSSDCSFCLHPESLLHVVAGCQHYLERFTWRHDCILNFLAKTFQSLNECKLHVDLPGFESPSIITGDEYRPDLLVSTSDKHLYVVELTVGFESNLTNNVNRKKAKYKNLIRELDQNFTSVKFINLSVSSLGVFDKECHTFVKMLNELGLDNQHQQYCIRKIIRSTYYIFCCRNKEWTNPELMNI</sequence>
<dbReference type="InterPro" id="IPR000477">
    <property type="entry name" value="RT_dom"/>
</dbReference>
<dbReference type="OrthoDB" id="447743at2759"/>
<reference evidence="1" key="1">
    <citation type="submission" date="2020-04" db="EMBL/GenBank/DDBJ databases">
        <authorList>
            <person name="Alioto T."/>
            <person name="Alioto T."/>
            <person name="Gomez Garrido J."/>
        </authorList>
    </citation>
    <scope>NUCLEOTIDE SEQUENCE</scope>
    <source>
        <strain evidence="1">A484AB</strain>
    </source>
</reference>
<dbReference type="Pfam" id="PF00078">
    <property type="entry name" value="RVT_1"/>
    <property type="match status" value="1"/>
</dbReference>
<dbReference type="EMBL" id="CACRXK020001658">
    <property type="protein sequence ID" value="CAB3990442.1"/>
    <property type="molecule type" value="Genomic_DNA"/>
</dbReference>
<name>A0A7D9HQN0_PARCT</name>
<dbReference type="SUPFAM" id="SSF56672">
    <property type="entry name" value="DNA/RNA polymerases"/>
    <property type="match status" value="1"/>
</dbReference>
<evidence type="ECO:0000313" key="2">
    <source>
        <dbReference type="Proteomes" id="UP001152795"/>
    </source>
</evidence>
<dbReference type="Proteomes" id="UP001152795">
    <property type="component" value="Unassembled WGS sequence"/>
</dbReference>
<dbReference type="PANTHER" id="PTHR19446">
    <property type="entry name" value="REVERSE TRANSCRIPTASES"/>
    <property type="match status" value="1"/>
</dbReference>
<dbReference type="Pfam" id="PF13966">
    <property type="entry name" value="zf-RVT"/>
    <property type="match status" value="1"/>
</dbReference>
<keyword evidence="2" id="KW-1185">Reference proteome</keyword>
<proteinExistence type="predicted"/>